<evidence type="ECO:0000256" key="1">
    <source>
        <dbReference type="ARBA" id="ARBA00004123"/>
    </source>
</evidence>
<feature type="region of interest" description="Disordered" evidence="2">
    <location>
        <begin position="66"/>
        <end position="88"/>
    </location>
</feature>
<keyword evidence="4" id="KW-1185">Reference proteome</keyword>
<sequence>MEITLHQHEQLTKFYEQNRVPSILQEGVMGESVGLDICEVDSWFTQCRILGPEKLWAEISLRMKKSEEERKKKEREEEMKKKKEGEEA</sequence>
<evidence type="ECO:0000313" key="4">
    <source>
        <dbReference type="Proteomes" id="UP000008281"/>
    </source>
</evidence>
<dbReference type="InParanoid" id="E3N9Q1"/>
<evidence type="ECO:0000313" key="3">
    <source>
        <dbReference type="EMBL" id="EFO90408.1"/>
    </source>
</evidence>
<dbReference type="EMBL" id="DS268567">
    <property type="protein sequence ID" value="EFO90408.1"/>
    <property type="molecule type" value="Genomic_DNA"/>
</dbReference>
<evidence type="ECO:0000256" key="2">
    <source>
        <dbReference type="SAM" id="MobiDB-lite"/>
    </source>
</evidence>
<dbReference type="InterPro" id="IPR009057">
    <property type="entry name" value="Homeodomain-like_sf"/>
</dbReference>
<evidence type="ECO:0008006" key="5">
    <source>
        <dbReference type="Google" id="ProtNLM"/>
    </source>
</evidence>
<dbReference type="GO" id="GO:0005634">
    <property type="term" value="C:nucleus"/>
    <property type="evidence" value="ECO:0007669"/>
    <property type="project" value="UniProtKB-SubCell"/>
</dbReference>
<name>E3N9Q1_CAERE</name>
<dbReference type="HOGENOM" id="CLU_2471200_0_0_1"/>
<reference evidence="3" key="1">
    <citation type="submission" date="2007-07" db="EMBL/GenBank/DDBJ databases">
        <title>PCAP assembly of the Caenorhabditis remanei genome.</title>
        <authorList>
            <consortium name="The Caenorhabditis remanei Sequencing Consortium"/>
            <person name="Wilson R.K."/>
        </authorList>
    </citation>
    <scope>NUCLEOTIDE SEQUENCE [LARGE SCALE GENOMIC DNA]</scope>
    <source>
        <strain evidence="3">PB4641</strain>
    </source>
</reference>
<protein>
    <recommendedName>
        <fullName evidence="5">Homeobox domain-containing protein</fullName>
    </recommendedName>
</protein>
<dbReference type="AlphaFoldDB" id="E3N9Q1"/>
<accession>E3N9Q1</accession>
<dbReference type="SUPFAM" id="SSF46689">
    <property type="entry name" value="Homeodomain-like"/>
    <property type="match status" value="1"/>
</dbReference>
<gene>
    <name evidence="3" type="ORF">CRE_01327</name>
</gene>
<organism evidence="4">
    <name type="scientific">Caenorhabditis remanei</name>
    <name type="common">Caenorhabditis vulgaris</name>
    <dbReference type="NCBI Taxonomy" id="31234"/>
    <lineage>
        <taxon>Eukaryota</taxon>
        <taxon>Metazoa</taxon>
        <taxon>Ecdysozoa</taxon>
        <taxon>Nematoda</taxon>
        <taxon>Chromadorea</taxon>
        <taxon>Rhabditida</taxon>
        <taxon>Rhabditina</taxon>
        <taxon>Rhabditomorpha</taxon>
        <taxon>Rhabditoidea</taxon>
        <taxon>Rhabditidae</taxon>
        <taxon>Peloderinae</taxon>
        <taxon>Caenorhabditis</taxon>
    </lineage>
</organism>
<dbReference type="Proteomes" id="UP000008281">
    <property type="component" value="Unassembled WGS sequence"/>
</dbReference>
<proteinExistence type="predicted"/>
<comment type="subcellular location">
    <subcellularLocation>
        <location evidence="1">Nucleus</location>
    </subcellularLocation>
</comment>